<evidence type="ECO:0000256" key="1">
    <source>
        <dbReference type="SAM" id="MobiDB-lite"/>
    </source>
</evidence>
<feature type="compositionally biased region" description="Basic and acidic residues" evidence="1">
    <location>
        <begin position="24"/>
        <end position="34"/>
    </location>
</feature>
<name>A0A0L8H0M5_OCTBM</name>
<proteinExistence type="predicted"/>
<protein>
    <submittedName>
        <fullName evidence="2">Uncharacterized protein</fullName>
    </submittedName>
</protein>
<dbReference type="AlphaFoldDB" id="A0A0L8H0M5"/>
<feature type="compositionally biased region" description="Polar residues" evidence="1">
    <location>
        <begin position="1"/>
        <end position="20"/>
    </location>
</feature>
<organism evidence="2">
    <name type="scientific">Octopus bimaculoides</name>
    <name type="common">California two-spotted octopus</name>
    <dbReference type="NCBI Taxonomy" id="37653"/>
    <lineage>
        <taxon>Eukaryota</taxon>
        <taxon>Metazoa</taxon>
        <taxon>Spiralia</taxon>
        <taxon>Lophotrochozoa</taxon>
        <taxon>Mollusca</taxon>
        <taxon>Cephalopoda</taxon>
        <taxon>Coleoidea</taxon>
        <taxon>Octopodiformes</taxon>
        <taxon>Octopoda</taxon>
        <taxon>Incirrata</taxon>
        <taxon>Octopodidae</taxon>
        <taxon>Octopus</taxon>
    </lineage>
</organism>
<dbReference type="EMBL" id="KQ419788">
    <property type="protein sequence ID" value="KOF82360.1"/>
    <property type="molecule type" value="Genomic_DNA"/>
</dbReference>
<dbReference type="EMBL" id="KQ419788">
    <property type="protein sequence ID" value="KOF82359.1"/>
    <property type="molecule type" value="Genomic_DNA"/>
</dbReference>
<dbReference type="KEGG" id="obi:106873768"/>
<gene>
    <name evidence="2" type="ORF">OCBIM_22025389mg</name>
</gene>
<feature type="region of interest" description="Disordered" evidence="1">
    <location>
        <begin position="1"/>
        <end position="40"/>
    </location>
</feature>
<dbReference type="OrthoDB" id="10272315at2759"/>
<reference evidence="2" key="1">
    <citation type="submission" date="2015-07" db="EMBL/GenBank/DDBJ databases">
        <title>MeaNS - Measles Nucleotide Surveillance Program.</title>
        <authorList>
            <person name="Tran T."/>
            <person name="Druce J."/>
        </authorList>
    </citation>
    <scope>NUCLEOTIDE SEQUENCE</scope>
    <source>
        <strain evidence="2">UCB-OBI-ISO-001</strain>
        <tissue evidence="2">Gonad</tissue>
    </source>
</reference>
<evidence type="ECO:0000313" key="2">
    <source>
        <dbReference type="EMBL" id="KOF82360.1"/>
    </source>
</evidence>
<sequence length="126" mass="14521">MWLCSTMNRKQNSDSSTKSLPVSFEKKSLQKEKGSPYSTFTDFNEMAPNLESLREITQSSNSVTSELPDPEEILQTFQEGQRQGKCTLPNNVVYPPNCYGYYSFNEVVEQLCGYRKIYKHSQKKLN</sequence>
<accession>A0A0L8H0M5</accession>